<feature type="coiled-coil region" evidence="12">
    <location>
        <begin position="161"/>
        <end position="192"/>
    </location>
</feature>
<evidence type="ECO:0000256" key="3">
    <source>
        <dbReference type="ARBA" id="ARBA00009426"/>
    </source>
</evidence>
<evidence type="ECO:0000256" key="8">
    <source>
        <dbReference type="ARBA" id="ARBA00023054"/>
    </source>
</evidence>
<dbReference type="InterPro" id="IPR001452">
    <property type="entry name" value="SH3_domain"/>
</dbReference>
<dbReference type="Pfam" id="PF00611">
    <property type="entry name" value="FCH"/>
    <property type="match status" value="1"/>
</dbReference>
<dbReference type="Pfam" id="PF25610">
    <property type="entry name" value="HR1_TOCA"/>
    <property type="match status" value="1"/>
</dbReference>
<evidence type="ECO:0000259" key="16">
    <source>
        <dbReference type="PROSITE" id="PS51860"/>
    </source>
</evidence>
<dbReference type="PROSITE" id="PS51860">
    <property type="entry name" value="REM_1"/>
    <property type="match status" value="1"/>
</dbReference>
<dbReference type="SUPFAM" id="SSF103657">
    <property type="entry name" value="BAR/IMD domain-like"/>
    <property type="match status" value="1"/>
</dbReference>
<dbReference type="CDD" id="cd11619">
    <property type="entry name" value="HR1_CIP4-like"/>
    <property type="match status" value="1"/>
</dbReference>
<comment type="similarity">
    <text evidence="3">Belongs to the FNBP1 family.</text>
</comment>
<feature type="compositionally biased region" description="Polar residues" evidence="13">
    <location>
        <begin position="446"/>
        <end position="475"/>
    </location>
</feature>
<organism evidence="17 18">
    <name type="scientific">Syphacia muris</name>
    <dbReference type="NCBI Taxonomy" id="451379"/>
    <lineage>
        <taxon>Eukaryota</taxon>
        <taxon>Metazoa</taxon>
        <taxon>Ecdysozoa</taxon>
        <taxon>Nematoda</taxon>
        <taxon>Chromadorea</taxon>
        <taxon>Rhabditida</taxon>
        <taxon>Spirurina</taxon>
        <taxon>Oxyuridomorpha</taxon>
        <taxon>Oxyuroidea</taxon>
        <taxon>Oxyuridae</taxon>
        <taxon>Syphacia</taxon>
    </lineage>
</organism>
<dbReference type="PANTHER" id="PTHR15735:SF12">
    <property type="entry name" value="CDC42-INTERACTING PROTEIN 4, ISOFORM B"/>
    <property type="match status" value="1"/>
</dbReference>
<proteinExistence type="inferred from homology"/>
<feature type="coiled-coil region" evidence="12">
    <location>
        <begin position="350"/>
        <end position="377"/>
    </location>
</feature>
<dbReference type="InterPro" id="IPR027267">
    <property type="entry name" value="AH/BAR_dom_sf"/>
</dbReference>
<keyword evidence="17" id="KW-1185">Reference proteome</keyword>
<name>A0A0N5B0I1_9BILA</name>
<dbReference type="STRING" id="451379.A0A0N5B0I1"/>
<protein>
    <submittedName>
        <fullName evidence="18">Formin-binding protein 1-like</fullName>
    </submittedName>
</protein>
<accession>A0A0N5B0I1</accession>
<evidence type="ECO:0000256" key="12">
    <source>
        <dbReference type="SAM" id="Coils"/>
    </source>
</evidence>
<dbReference type="InterPro" id="IPR011072">
    <property type="entry name" value="HR1_rho-bd"/>
</dbReference>
<dbReference type="CDD" id="cd11911">
    <property type="entry name" value="SH3_CIP4-like"/>
    <property type="match status" value="1"/>
</dbReference>
<dbReference type="PROSITE" id="PS51741">
    <property type="entry name" value="F_BAR"/>
    <property type="match status" value="1"/>
</dbReference>
<feature type="compositionally biased region" description="Polar residues" evidence="13">
    <location>
        <begin position="428"/>
        <end position="440"/>
    </location>
</feature>
<dbReference type="InterPro" id="IPR036028">
    <property type="entry name" value="SH3-like_dom_sf"/>
</dbReference>
<dbReference type="Gene3D" id="2.30.30.40">
    <property type="entry name" value="SH3 Domains"/>
    <property type="match status" value="1"/>
</dbReference>
<dbReference type="SMART" id="SM00055">
    <property type="entry name" value="FCH"/>
    <property type="match status" value="1"/>
</dbReference>
<evidence type="ECO:0000256" key="6">
    <source>
        <dbReference type="ARBA" id="ARBA00022490"/>
    </source>
</evidence>
<evidence type="ECO:0000256" key="10">
    <source>
        <dbReference type="PROSITE-ProRule" id="PRU00192"/>
    </source>
</evidence>
<evidence type="ECO:0000256" key="2">
    <source>
        <dbReference type="ARBA" id="ARBA00004496"/>
    </source>
</evidence>
<dbReference type="PANTHER" id="PTHR15735">
    <property type="entry name" value="FCH AND DOUBLE SH3 DOMAINS PROTEIN"/>
    <property type="match status" value="1"/>
</dbReference>
<keyword evidence="7" id="KW-0254">Endocytosis</keyword>
<dbReference type="SUPFAM" id="SSF50044">
    <property type="entry name" value="SH3-domain"/>
    <property type="match status" value="1"/>
</dbReference>
<dbReference type="SMART" id="SM00326">
    <property type="entry name" value="SH3"/>
    <property type="match status" value="1"/>
</dbReference>
<evidence type="ECO:0000256" key="7">
    <source>
        <dbReference type="ARBA" id="ARBA00022583"/>
    </source>
</evidence>
<dbReference type="GO" id="GO:0007165">
    <property type="term" value="P:signal transduction"/>
    <property type="evidence" value="ECO:0007669"/>
    <property type="project" value="InterPro"/>
</dbReference>
<dbReference type="Proteomes" id="UP000046393">
    <property type="component" value="Unplaced"/>
</dbReference>
<dbReference type="Gene3D" id="6.10.140.470">
    <property type="match status" value="1"/>
</dbReference>
<evidence type="ECO:0000256" key="5">
    <source>
        <dbReference type="ARBA" id="ARBA00022475"/>
    </source>
</evidence>
<evidence type="ECO:0000259" key="15">
    <source>
        <dbReference type="PROSITE" id="PS51741"/>
    </source>
</evidence>
<dbReference type="Gene3D" id="1.20.1270.60">
    <property type="entry name" value="Arfaptin homology (AH) domain/BAR domain"/>
    <property type="match status" value="1"/>
</dbReference>
<dbReference type="AlphaFoldDB" id="A0A0N5B0I1"/>
<evidence type="ECO:0000256" key="11">
    <source>
        <dbReference type="PROSITE-ProRule" id="PRU01077"/>
    </source>
</evidence>
<keyword evidence="4 10" id="KW-0728">SH3 domain</keyword>
<evidence type="ECO:0000259" key="14">
    <source>
        <dbReference type="PROSITE" id="PS50002"/>
    </source>
</evidence>
<evidence type="ECO:0000313" key="18">
    <source>
        <dbReference type="WBParaSite" id="SMUV_0001078301-mRNA-1"/>
    </source>
</evidence>
<evidence type="ECO:0000256" key="13">
    <source>
        <dbReference type="SAM" id="MobiDB-lite"/>
    </source>
</evidence>
<keyword evidence="9" id="KW-0472">Membrane</keyword>
<feature type="domain" description="REM-1" evidence="16">
    <location>
        <begin position="343"/>
        <end position="420"/>
    </location>
</feature>
<dbReference type="InterPro" id="IPR001060">
    <property type="entry name" value="FCH_dom"/>
</dbReference>
<dbReference type="InterPro" id="IPR031160">
    <property type="entry name" value="F_BAR_dom"/>
</dbReference>
<dbReference type="Pfam" id="PF00018">
    <property type="entry name" value="SH3_1"/>
    <property type="match status" value="1"/>
</dbReference>
<feature type="domain" description="F-BAR" evidence="15">
    <location>
        <begin position="2"/>
        <end position="270"/>
    </location>
</feature>
<dbReference type="PROSITE" id="PS50002">
    <property type="entry name" value="SH3"/>
    <property type="match status" value="1"/>
</dbReference>
<dbReference type="WBParaSite" id="SMUV_0001078301-mRNA-1">
    <property type="protein sequence ID" value="SMUV_0001078301-mRNA-1"/>
    <property type="gene ID" value="SMUV_0001078301"/>
</dbReference>
<keyword evidence="5" id="KW-1003">Cell membrane</keyword>
<dbReference type="GO" id="GO:0006897">
    <property type="term" value="P:endocytosis"/>
    <property type="evidence" value="ECO:0007669"/>
    <property type="project" value="UniProtKB-KW"/>
</dbReference>
<reference evidence="18" key="1">
    <citation type="submission" date="2017-02" db="UniProtKB">
        <authorList>
            <consortium name="WormBaseParasite"/>
        </authorList>
    </citation>
    <scope>IDENTIFICATION</scope>
</reference>
<keyword evidence="8 11" id="KW-0175">Coiled coil</keyword>
<feature type="region of interest" description="Disordered" evidence="13">
    <location>
        <begin position="428"/>
        <end position="475"/>
    </location>
</feature>
<evidence type="ECO:0000256" key="1">
    <source>
        <dbReference type="ARBA" id="ARBA00004236"/>
    </source>
</evidence>
<dbReference type="GO" id="GO:0005886">
    <property type="term" value="C:plasma membrane"/>
    <property type="evidence" value="ECO:0007669"/>
    <property type="project" value="UniProtKB-SubCell"/>
</dbReference>
<keyword evidence="6" id="KW-0963">Cytoplasm</keyword>
<evidence type="ECO:0000313" key="17">
    <source>
        <dbReference type="Proteomes" id="UP000046393"/>
    </source>
</evidence>
<evidence type="ECO:0000256" key="9">
    <source>
        <dbReference type="ARBA" id="ARBA00023136"/>
    </source>
</evidence>
<evidence type="ECO:0000256" key="4">
    <source>
        <dbReference type="ARBA" id="ARBA00022443"/>
    </source>
</evidence>
<comment type="subcellular location">
    <subcellularLocation>
        <location evidence="1">Cell membrane</location>
    </subcellularLocation>
    <subcellularLocation>
        <location evidence="2">Cytoplasm</location>
    </subcellularLocation>
</comment>
<sequence>MTDVDGTPSWENLWDQIDSVSNYTQKGIEHLEKFAAFLKDRATIETEYAAKLRALVKKNLSKKKEDEDLAKTFTYFASLDSMLHELESFALQHEAIAEQLRKDIYPSILSNCASLRAKRKTNLNELNTLNTSLNATIECMVKTQKSYNKAFKEAECAYIKYDKAEKNMDLSRAELVRAKNNATQRAQQCEEARKSYAHALETANTQQSMHYGEMLPKALEQLRQVDEERILQTRNFMLQSIEAETRVMPIMQRCYDDMAKAANNISSNNDSAAVVEQFRTGYSQPEPFAFEDLGPPEAVLHGDGTSIPSVFKISKNGTNGRTAIIRKTSLFKPGSKKEGPIESLPPQQRCRRLKKEIDKLKKEVERNEQSAEGLRKMHQIYTENPKMGSAKDVEAQIAVYKRKADSLLPQIEKYEEMYSAAETEMKAYSSTLGRSDTSRSYVRPTSGMSTPPVSPNSGLNTAVSTPSQASSSHGLNTFGSTAEVLQRASFSGESVSSAGSFGANAAPLNNAVDQKVVTKLPVNNSAPLAEKSEVYEDFEALPVLGTGKALYTFEGGSEGTIPMNEGDEMDLIERDEGDGWTRVRDRSTGHEGFVPTTYLECKWYS</sequence>
<feature type="domain" description="SH3" evidence="14">
    <location>
        <begin position="542"/>
        <end position="604"/>
    </location>
</feature>
<dbReference type="GO" id="GO:0005737">
    <property type="term" value="C:cytoplasm"/>
    <property type="evidence" value="ECO:0007669"/>
    <property type="project" value="UniProtKB-SubCell"/>
</dbReference>
<dbReference type="InterPro" id="IPR057870">
    <property type="entry name" value="HR1_TOCA"/>
</dbReference>